<accession>A0A1G8IT57</accession>
<protein>
    <recommendedName>
        <fullName evidence="9">Lipoprotein signal peptidase</fullName>
        <ecNumber evidence="9">3.4.23.36</ecNumber>
    </recommendedName>
    <alternativeName>
        <fullName evidence="9">Prolipoprotein signal peptidase</fullName>
    </alternativeName>
    <alternativeName>
        <fullName evidence="9">Signal peptidase II</fullName>
        <shortName evidence="9">SPase II</shortName>
    </alternativeName>
</protein>
<dbReference type="GO" id="GO:0004190">
    <property type="term" value="F:aspartic-type endopeptidase activity"/>
    <property type="evidence" value="ECO:0007669"/>
    <property type="project" value="UniProtKB-UniRule"/>
</dbReference>
<comment type="catalytic activity">
    <reaction evidence="9 10">
        <text>Release of signal peptides from bacterial membrane prolipoproteins. Hydrolyzes -Xaa-Yaa-Zaa-|-(S,diacylglyceryl)Cys-, in which Xaa is hydrophobic (preferably Leu), and Yaa (Ala or Ser) and Zaa (Gly or Ala) have small, neutral side chains.</text>
        <dbReference type="EC" id="3.4.23.36"/>
    </reaction>
</comment>
<dbReference type="GO" id="GO:0006508">
    <property type="term" value="P:proteolysis"/>
    <property type="evidence" value="ECO:0007669"/>
    <property type="project" value="UniProtKB-KW"/>
</dbReference>
<dbReference type="PROSITE" id="PS00855">
    <property type="entry name" value="SPASE_II"/>
    <property type="match status" value="1"/>
</dbReference>
<dbReference type="PANTHER" id="PTHR33695:SF1">
    <property type="entry name" value="LIPOPROTEIN SIGNAL PEPTIDASE"/>
    <property type="match status" value="1"/>
</dbReference>
<keyword evidence="3 9" id="KW-0645">Protease</keyword>
<dbReference type="Pfam" id="PF01252">
    <property type="entry name" value="Peptidase_A8"/>
    <property type="match status" value="1"/>
</dbReference>
<evidence type="ECO:0000256" key="4">
    <source>
        <dbReference type="ARBA" id="ARBA00022692"/>
    </source>
</evidence>
<dbReference type="InterPro" id="IPR001872">
    <property type="entry name" value="Peptidase_A8"/>
</dbReference>
<name>A0A1G8IT57_9RHOB</name>
<dbReference type="UniPathway" id="UPA00665"/>
<feature type="active site" evidence="9">
    <location>
        <position position="136"/>
    </location>
</feature>
<dbReference type="HAMAP" id="MF_00161">
    <property type="entry name" value="LspA"/>
    <property type="match status" value="1"/>
</dbReference>
<feature type="transmembrane region" description="Helical" evidence="9">
    <location>
        <begin position="130"/>
        <end position="151"/>
    </location>
</feature>
<keyword evidence="4 9" id="KW-0812">Transmembrane</keyword>
<comment type="pathway">
    <text evidence="9">Protein modification; lipoprotein biosynthesis (signal peptide cleavage).</text>
</comment>
<organism evidence="12 13">
    <name type="scientific">Salipiger marinus</name>
    <dbReference type="NCBI Taxonomy" id="555512"/>
    <lineage>
        <taxon>Bacteria</taxon>
        <taxon>Pseudomonadati</taxon>
        <taxon>Pseudomonadota</taxon>
        <taxon>Alphaproteobacteria</taxon>
        <taxon>Rhodobacterales</taxon>
        <taxon>Roseobacteraceae</taxon>
        <taxon>Salipiger</taxon>
    </lineage>
</organism>
<evidence type="ECO:0000313" key="13">
    <source>
        <dbReference type="Proteomes" id="UP000199093"/>
    </source>
</evidence>
<gene>
    <name evidence="9" type="primary">lspA</name>
    <name evidence="12" type="ORF">SAMN04487993_1002104</name>
</gene>
<keyword evidence="2 9" id="KW-1003">Cell membrane</keyword>
<evidence type="ECO:0000256" key="9">
    <source>
        <dbReference type="HAMAP-Rule" id="MF_00161"/>
    </source>
</evidence>
<keyword evidence="7 9" id="KW-1133">Transmembrane helix</keyword>
<evidence type="ECO:0000256" key="11">
    <source>
        <dbReference type="RuleBase" id="RU004181"/>
    </source>
</evidence>
<comment type="function">
    <text evidence="9 10">This protein specifically catalyzes the removal of signal peptides from prolipoproteins.</text>
</comment>
<dbReference type="PANTHER" id="PTHR33695">
    <property type="entry name" value="LIPOPROTEIN SIGNAL PEPTIDASE"/>
    <property type="match status" value="1"/>
</dbReference>
<evidence type="ECO:0000256" key="5">
    <source>
        <dbReference type="ARBA" id="ARBA00022750"/>
    </source>
</evidence>
<dbReference type="NCBIfam" id="TIGR00077">
    <property type="entry name" value="lspA"/>
    <property type="match status" value="1"/>
</dbReference>
<dbReference type="Proteomes" id="UP000199093">
    <property type="component" value="Unassembled WGS sequence"/>
</dbReference>
<evidence type="ECO:0000256" key="2">
    <source>
        <dbReference type="ARBA" id="ARBA00022475"/>
    </source>
</evidence>
<evidence type="ECO:0000256" key="10">
    <source>
        <dbReference type="RuleBase" id="RU000594"/>
    </source>
</evidence>
<evidence type="ECO:0000256" key="6">
    <source>
        <dbReference type="ARBA" id="ARBA00022801"/>
    </source>
</evidence>
<evidence type="ECO:0000256" key="3">
    <source>
        <dbReference type="ARBA" id="ARBA00022670"/>
    </source>
</evidence>
<feature type="active site" evidence="9">
    <location>
        <position position="117"/>
    </location>
</feature>
<proteinExistence type="inferred from homology"/>
<keyword evidence="6 9" id="KW-0378">Hydrolase</keyword>
<keyword evidence="8 9" id="KW-0472">Membrane</keyword>
<dbReference type="GO" id="GO:0005886">
    <property type="term" value="C:plasma membrane"/>
    <property type="evidence" value="ECO:0007669"/>
    <property type="project" value="UniProtKB-SubCell"/>
</dbReference>
<sequence>MRIVAATALGVFLADQLSKWLVVHVMGLAQKQAIDVLPPFLNFRMAWNYGINFGLFSGGPDATRWILIALALAIVGFVTLWLRRDPPGRWGLISGGVLIGGALGNVVDRLLYGAVADFLNMSCCGISNPFAFNIADIAIFAGALGLVLFPAEAKPKSRKKGS</sequence>
<dbReference type="PRINTS" id="PR00781">
    <property type="entry name" value="LIPOSIGPTASE"/>
</dbReference>
<comment type="similarity">
    <text evidence="1 9 11">Belongs to the peptidase A8 family.</text>
</comment>
<evidence type="ECO:0000313" key="12">
    <source>
        <dbReference type="EMBL" id="SDI22053.1"/>
    </source>
</evidence>
<keyword evidence="13" id="KW-1185">Reference proteome</keyword>
<dbReference type="OrthoDB" id="9810259at2"/>
<evidence type="ECO:0000256" key="8">
    <source>
        <dbReference type="ARBA" id="ARBA00023136"/>
    </source>
</evidence>
<dbReference type="STRING" id="555512.SAMN04487993_1002104"/>
<comment type="caution">
    <text evidence="9">Lacks conserved residue(s) required for the propagation of feature annotation.</text>
</comment>
<reference evidence="13" key="1">
    <citation type="submission" date="2016-10" db="EMBL/GenBank/DDBJ databases">
        <authorList>
            <person name="Varghese N."/>
            <person name="Submissions S."/>
        </authorList>
    </citation>
    <scope>NUCLEOTIDE SEQUENCE [LARGE SCALE GENOMIC DNA]</scope>
    <source>
        <strain evidence="13">DSM 26424</strain>
    </source>
</reference>
<keyword evidence="5 9" id="KW-0064">Aspartyl protease</keyword>
<dbReference type="EC" id="3.4.23.36" evidence="9"/>
<dbReference type="RefSeq" id="WP_089843272.1">
    <property type="nucleotide sequence ID" value="NZ_FNEJ01000002.1"/>
</dbReference>
<dbReference type="AlphaFoldDB" id="A0A1G8IT57"/>
<feature type="transmembrane region" description="Helical" evidence="9">
    <location>
        <begin position="90"/>
        <end position="110"/>
    </location>
</feature>
<dbReference type="EMBL" id="FNEJ01000002">
    <property type="protein sequence ID" value="SDI22053.1"/>
    <property type="molecule type" value="Genomic_DNA"/>
</dbReference>
<feature type="transmembrane region" description="Helical" evidence="9">
    <location>
        <begin position="65"/>
        <end position="83"/>
    </location>
</feature>
<comment type="subcellular location">
    <subcellularLocation>
        <location evidence="9">Cell membrane</location>
        <topology evidence="9">Multi-pass membrane protein</topology>
    </subcellularLocation>
</comment>
<evidence type="ECO:0000256" key="1">
    <source>
        <dbReference type="ARBA" id="ARBA00006139"/>
    </source>
</evidence>
<evidence type="ECO:0000256" key="7">
    <source>
        <dbReference type="ARBA" id="ARBA00022989"/>
    </source>
</evidence>